<dbReference type="Gene3D" id="2.10.109.10">
    <property type="entry name" value="Umud Fragment, subunit A"/>
    <property type="match status" value="1"/>
</dbReference>
<dbReference type="KEGG" id="pseg:D3H65_18135"/>
<evidence type="ECO:0000259" key="4">
    <source>
        <dbReference type="PROSITE" id="PS50943"/>
    </source>
</evidence>
<gene>
    <name evidence="5" type="ORF">D3H65_18135</name>
</gene>
<dbReference type="PROSITE" id="PS50943">
    <property type="entry name" value="HTH_CROC1"/>
    <property type="match status" value="1"/>
</dbReference>
<dbReference type="RefSeq" id="WP_119051664.1">
    <property type="nucleotide sequence ID" value="NZ_CP032157.1"/>
</dbReference>
<dbReference type="InterPro" id="IPR039418">
    <property type="entry name" value="LexA-like"/>
</dbReference>
<evidence type="ECO:0000313" key="5">
    <source>
        <dbReference type="EMBL" id="AXY75783.1"/>
    </source>
</evidence>
<reference evidence="5 6" key="1">
    <citation type="submission" date="2018-09" db="EMBL/GenBank/DDBJ databases">
        <title>Genome sequencing of strain 6GH32-13.</title>
        <authorList>
            <person name="Weon H.-Y."/>
            <person name="Heo J."/>
            <person name="Kwon S.-W."/>
        </authorList>
    </citation>
    <scope>NUCLEOTIDE SEQUENCE [LARGE SCALE GENOMIC DNA]</scope>
    <source>
        <strain evidence="5 6">5GH32-13</strain>
    </source>
</reference>
<evidence type="ECO:0000256" key="3">
    <source>
        <dbReference type="ARBA" id="ARBA00023163"/>
    </source>
</evidence>
<accession>A0A3B7MR03</accession>
<organism evidence="5 6">
    <name type="scientific">Paraflavitalea soli</name>
    <dbReference type="NCBI Taxonomy" id="2315862"/>
    <lineage>
        <taxon>Bacteria</taxon>
        <taxon>Pseudomonadati</taxon>
        <taxon>Bacteroidota</taxon>
        <taxon>Chitinophagia</taxon>
        <taxon>Chitinophagales</taxon>
        <taxon>Chitinophagaceae</taxon>
        <taxon>Paraflavitalea</taxon>
    </lineage>
</organism>
<proteinExistence type="predicted"/>
<dbReference type="OrthoDB" id="3831186at2"/>
<evidence type="ECO:0000256" key="2">
    <source>
        <dbReference type="ARBA" id="ARBA00023125"/>
    </source>
</evidence>
<dbReference type="EMBL" id="CP032157">
    <property type="protein sequence ID" value="AXY75783.1"/>
    <property type="molecule type" value="Genomic_DNA"/>
</dbReference>
<evidence type="ECO:0000313" key="6">
    <source>
        <dbReference type="Proteomes" id="UP000263900"/>
    </source>
</evidence>
<dbReference type="InterPro" id="IPR010982">
    <property type="entry name" value="Lambda_DNA-bd_dom_sf"/>
</dbReference>
<dbReference type="Pfam" id="PF01381">
    <property type="entry name" value="HTH_3"/>
    <property type="match status" value="1"/>
</dbReference>
<dbReference type="GO" id="GO:0003677">
    <property type="term" value="F:DNA binding"/>
    <property type="evidence" value="ECO:0007669"/>
    <property type="project" value="UniProtKB-KW"/>
</dbReference>
<sequence length="250" mass="28136">MAIAGKNLKYLRKLRGWTQEEFSNKLGIKRSLLGAYEEERADPRIEVLEQVGEMFKLTLDELLLKDLGDSKGNYLAKRRAQKMATGSSEIQLVPVKAAAGYLAGYADPEFLDELNTFTLPMLAPGSYRAFEIVGDSMLPTPSGSVIVGEKVDDVEDVRNNNTYIVISRNEGIVYKRVLKNTRARNKFTLISDNVAYQPYNINAEDVIELWKATMVISKANTQQRWDVNQLANVVSDLQEQVSKLKKKKAN</sequence>
<keyword evidence="1" id="KW-0805">Transcription regulation</keyword>
<dbReference type="SUPFAM" id="SSF51306">
    <property type="entry name" value="LexA/Signal peptidase"/>
    <property type="match status" value="1"/>
</dbReference>
<dbReference type="InterPro" id="IPR001387">
    <property type="entry name" value="Cro/C1-type_HTH"/>
</dbReference>
<dbReference type="AlphaFoldDB" id="A0A3B7MR03"/>
<dbReference type="Pfam" id="PF00717">
    <property type="entry name" value="Peptidase_S24"/>
    <property type="match status" value="1"/>
</dbReference>
<dbReference type="InterPro" id="IPR036286">
    <property type="entry name" value="LexA/Signal_pep-like_sf"/>
</dbReference>
<dbReference type="PANTHER" id="PTHR40661">
    <property type="match status" value="1"/>
</dbReference>
<name>A0A3B7MR03_9BACT</name>
<dbReference type="InterPro" id="IPR015927">
    <property type="entry name" value="Peptidase_S24_S26A/B/C"/>
</dbReference>
<keyword evidence="2" id="KW-0238">DNA-binding</keyword>
<keyword evidence="3" id="KW-0804">Transcription</keyword>
<protein>
    <submittedName>
        <fullName evidence="5">LexA family transcriptional regulator</fullName>
    </submittedName>
</protein>
<feature type="domain" description="HTH cro/C1-type" evidence="4">
    <location>
        <begin position="8"/>
        <end position="62"/>
    </location>
</feature>
<dbReference type="CDD" id="cd06529">
    <property type="entry name" value="S24_LexA-like"/>
    <property type="match status" value="1"/>
</dbReference>
<dbReference type="CDD" id="cd00093">
    <property type="entry name" value="HTH_XRE"/>
    <property type="match status" value="1"/>
</dbReference>
<dbReference type="Gene3D" id="1.10.260.40">
    <property type="entry name" value="lambda repressor-like DNA-binding domains"/>
    <property type="match status" value="1"/>
</dbReference>
<keyword evidence="6" id="KW-1185">Reference proteome</keyword>
<dbReference type="Proteomes" id="UP000263900">
    <property type="component" value="Chromosome"/>
</dbReference>
<dbReference type="SUPFAM" id="SSF47413">
    <property type="entry name" value="lambda repressor-like DNA-binding domains"/>
    <property type="match status" value="1"/>
</dbReference>
<evidence type="ECO:0000256" key="1">
    <source>
        <dbReference type="ARBA" id="ARBA00023015"/>
    </source>
</evidence>
<dbReference type="PANTHER" id="PTHR40661:SF1">
    <property type="entry name" value="HTH CRO_C1-TYPE DOMAIN-CONTAINING PROTEIN"/>
    <property type="match status" value="1"/>
</dbReference>
<dbReference type="SMART" id="SM00530">
    <property type="entry name" value="HTH_XRE"/>
    <property type="match status" value="1"/>
</dbReference>